<evidence type="ECO:0000259" key="2">
    <source>
        <dbReference type="Pfam" id="PF00389"/>
    </source>
</evidence>
<gene>
    <name evidence="4" type="ORF">MICPUCDRAFT_49752</name>
</gene>
<dbReference type="Proteomes" id="UP000001876">
    <property type="component" value="Unassembled WGS sequence"/>
</dbReference>
<dbReference type="AlphaFoldDB" id="C1N798"/>
<protein>
    <submittedName>
        <fullName evidence="4">Predicted protein</fullName>
    </submittedName>
</protein>
<feature type="domain" description="D-isomer specific 2-hydroxyacid dehydrogenase catalytic" evidence="2">
    <location>
        <begin position="46"/>
        <end position="349"/>
    </location>
</feature>
<dbReference type="OMA" id="MRIACYG"/>
<dbReference type="PANTHER" id="PTHR42938">
    <property type="entry name" value="FORMATE DEHYDROGENASE 1"/>
    <property type="match status" value="1"/>
</dbReference>
<dbReference type="Pfam" id="PF00389">
    <property type="entry name" value="2-Hacid_dh"/>
    <property type="match status" value="1"/>
</dbReference>
<dbReference type="InterPro" id="IPR036291">
    <property type="entry name" value="NAD(P)-bd_dom_sf"/>
</dbReference>
<dbReference type="EMBL" id="GG663749">
    <property type="protein sequence ID" value="EEH52073.1"/>
    <property type="molecule type" value="Genomic_DNA"/>
</dbReference>
<keyword evidence="1" id="KW-0560">Oxidoreductase</keyword>
<keyword evidence="5" id="KW-1185">Reference proteome</keyword>
<feature type="domain" description="D-isomer specific 2-hydroxyacid dehydrogenase NAD-binding" evidence="3">
    <location>
        <begin position="129"/>
        <end position="318"/>
    </location>
</feature>
<dbReference type="SUPFAM" id="SSF51735">
    <property type="entry name" value="NAD(P)-binding Rossmann-fold domains"/>
    <property type="match status" value="1"/>
</dbReference>
<dbReference type="PANTHER" id="PTHR42938:SF25">
    <property type="entry name" value="D-ISOMER SPECIFIC 2-HYDROXYACID DEHYDROGENASE FAMILY PROTEIN"/>
    <property type="match status" value="1"/>
</dbReference>
<comment type="similarity">
    <text evidence="1">Belongs to the D-isomer specific 2-hydroxyacid dehydrogenase family.</text>
</comment>
<dbReference type="InterPro" id="IPR006140">
    <property type="entry name" value="D-isomer_DH_NAD-bd"/>
</dbReference>
<dbReference type="eggNOG" id="KOG0069">
    <property type="taxonomic scope" value="Eukaryota"/>
</dbReference>
<organism evidence="5">
    <name type="scientific">Micromonas pusilla (strain CCMP1545)</name>
    <name type="common">Picoplanktonic green alga</name>
    <dbReference type="NCBI Taxonomy" id="564608"/>
    <lineage>
        <taxon>Eukaryota</taxon>
        <taxon>Viridiplantae</taxon>
        <taxon>Chlorophyta</taxon>
        <taxon>Mamiellophyceae</taxon>
        <taxon>Mamiellales</taxon>
        <taxon>Mamiellaceae</taxon>
        <taxon>Micromonas</taxon>
    </lineage>
</organism>
<dbReference type="GO" id="GO:0004617">
    <property type="term" value="F:phosphoglycerate dehydrogenase activity"/>
    <property type="evidence" value="ECO:0007669"/>
    <property type="project" value="TreeGrafter"/>
</dbReference>
<name>C1N798_MICPC</name>
<dbReference type="InterPro" id="IPR006139">
    <property type="entry name" value="D-isomer_2_OHA_DH_cat_dom"/>
</dbReference>
<evidence type="ECO:0000256" key="1">
    <source>
        <dbReference type="RuleBase" id="RU003719"/>
    </source>
</evidence>
<dbReference type="GO" id="GO:0051287">
    <property type="term" value="F:NAD binding"/>
    <property type="evidence" value="ECO:0007669"/>
    <property type="project" value="InterPro"/>
</dbReference>
<accession>C1N798</accession>
<sequence length="390" mass="41705">MPSGDAIDKRAPIPDRLGVRILFCGEEFPDAARCTASSLSTDPGVEVVVCKREDVATEIERADIAVPLMTRLDADIIARGAKRLRLVLQFGVGLEGVDERACAERGVLVARIPADRTGNATSTAEMAVYLVLAALRRVNAMADSLKARTLGTPMGTQLKGLNVLIVGWGNIAREVAVRIAPFGVTLSATRRRPWTEEDAADEAGSETAGALALLGDRKGSGEKDLMRMLNDADVVILACKQTRENVGMVGDAFLASMQPGATLVNVARGGLFDRDAVLAALETGHLGFLASDVAWSEPVDTNDAVVRHPRSYFTPHVGGITGFAYGIMGGVVAEEARRVRRGELPSDRVEVINEAEAVKNRAPSLREQLSYLYDGSKKVGEPARAEDEEE</sequence>
<dbReference type="KEGG" id="mpp:MICPUCDRAFT_49752"/>
<dbReference type="Pfam" id="PF02826">
    <property type="entry name" value="2-Hacid_dh_C"/>
    <property type="match status" value="1"/>
</dbReference>
<dbReference type="RefSeq" id="XP_003063700.1">
    <property type="nucleotide sequence ID" value="XM_003063654.1"/>
</dbReference>
<dbReference type="STRING" id="564608.C1N798"/>
<evidence type="ECO:0000313" key="4">
    <source>
        <dbReference type="EMBL" id="EEH52073.1"/>
    </source>
</evidence>
<dbReference type="OrthoDB" id="9991913at2759"/>
<evidence type="ECO:0000313" key="5">
    <source>
        <dbReference type="Proteomes" id="UP000001876"/>
    </source>
</evidence>
<dbReference type="GeneID" id="9689141"/>
<evidence type="ECO:0000259" key="3">
    <source>
        <dbReference type="Pfam" id="PF02826"/>
    </source>
</evidence>
<dbReference type="Gene3D" id="3.40.50.720">
    <property type="entry name" value="NAD(P)-binding Rossmann-like Domain"/>
    <property type="match status" value="2"/>
</dbReference>
<reference evidence="4 5" key="1">
    <citation type="journal article" date="2009" name="Science">
        <title>Green evolution and dynamic adaptations revealed by genomes of the marine picoeukaryotes Micromonas.</title>
        <authorList>
            <person name="Worden A.Z."/>
            <person name="Lee J.H."/>
            <person name="Mock T."/>
            <person name="Rouze P."/>
            <person name="Simmons M.P."/>
            <person name="Aerts A.L."/>
            <person name="Allen A.E."/>
            <person name="Cuvelier M.L."/>
            <person name="Derelle E."/>
            <person name="Everett M.V."/>
            <person name="Foulon E."/>
            <person name="Grimwood J."/>
            <person name="Gundlach H."/>
            <person name="Henrissat B."/>
            <person name="Napoli C."/>
            <person name="McDonald S.M."/>
            <person name="Parker M.S."/>
            <person name="Rombauts S."/>
            <person name="Salamov A."/>
            <person name="Von Dassow P."/>
            <person name="Badger J.H."/>
            <person name="Coutinho P.M."/>
            <person name="Demir E."/>
            <person name="Dubchak I."/>
            <person name="Gentemann C."/>
            <person name="Eikrem W."/>
            <person name="Gready J.E."/>
            <person name="John U."/>
            <person name="Lanier W."/>
            <person name="Lindquist E.A."/>
            <person name="Lucas S."/>
            <person name="Mayer K.F."/>
            <person name="Moreau H."/>
            <person name="Not F."/>
            <person name="Otillar R."/>
            <person name="Panaud O."/>
            <person name="Pangilinan J."/>
            <person name="Paulsen I."/>
            <person name="Piegu B."/>
            <person name="Poliakov A."/>
            <person name="Robbens S."/>
            <person name="Schmutz J."/>
            <person name="Toulza E."/>
            <person name="Wyss T."/>
            <person name="Zelensky A."/>
            <person name="Zhou K."/>
            <person name="Armbrust E.V."/>
            <person name="Bhattacharya D."/>
            <person name="Goodenough U.W."/>
            <person name="Van de Peer Y."/>
            <person name="Grigoriev I.V."/>
        </authorList>
    </citation>
    <scope>NUCLEOTIDE SEQUENCE [LARGE SCALE GENOMIC DNA]</scope>
    <source>
        <strain evidence="4 5">CCMP1545</strain>
    </source>
</reference>
<proteinExistence type="inferred from homology"/>
<dbReference type="SUPFAM" id="SSF52283">
    <property type="entry name" value="Formate/glycerate dehydrogenase catalytic domain-like"/>
    <property type="match status" value="1"/>
</dbReference>